<proteinExistence type="predicted"/>
<evidence type="ECO:0000256" key="1">
    <source>
        <dbReference type="SAM" id="MobiDB-lite"/>
    </source>
</evidence>
<evidence type="ECO:0000313" key="3">
    <source>
        <dbReference type="Proteomes" id="UP000244201"/>
    </source>
</evidence>
<gene>
    <name evidence="2" type="ORF">SLUN_36715</name>
</gene>
<dbReference type="AlphaFoldDB" id="A0A2R4TCQ4"/>
<name>A0A2R4TCQ4_9ACTN</name>
<dbReference type="OrthoDB" id="3400680at2"/>
<keyword evidence="3" id="KW-1185">Reference proteome</keyword>
<feature type="compositionally biased region" description="Polar residues" evidence="1">
    <location>
        <begin position="1"/>
        <end position="18"/>
    </location>
</feature>
<feature type="region of interest" description="Disordered" evidence="1">
    <location>
        <begin position="1"/>
        <end position="30"/>
    </location>
</feature>
<evidence type="ECO:0000313" key="2">
    <source>
        <dbReference type="EMBL" id="AVZ76908.1"/>
    </source>
</evidence>
<protein>
    <submittedName>
        <fullName evidence="2">Uncharacterized protein</fullName>
    </submittedName>
</protein>
<dbReference type="EMBL" id="CP026304">
    <property type="protein sequence ID" value="AVZ76908.1"/>
    <property type="molecule type" value="Genomic_DNA"/>
</dbReference>
<dbReference type="KEGG" id="slk:SLUN_36715"/>
<dbReference type="Proteomes" id="UP000244201">
    <property type="component" value="Chromosome"/>
</dbReference>
<organism evidence="2 3">
    <name type="scientific">Streptomyces lunaelactis</name>
    <dbReference type="NCBI Taxonomy" id="1535768"/>
    <lineage>
        <taxon>Bacteria</taxon>
        <taxon>Bacillati</taxon>
        <taxon>Actinomycetota</taxon>
        <taxon>Actinomycetes</taxon>
        <taxon>Kitasatosporales</taxon>
        <taxon>Streptomycetaceae</taxon>
        <taxon>Streptomyces</taxon>
    </lineage>
</organism>
<accession>A0A2R4TCQ4</accession>
<sequence>MNTQPDRNQPSDGVTPDSTLHIGSEGGVTPEDVVLASGRDVTPANLAWAERKLADEGSAALDKLLP</sequence>
<reference evidence="2 3" key="1">
    <citation type="submission" date="2018-01" db="EMBL/GenBank/DDBJ databases">
        <title>Complete genome sequence of Streptomyces lunaelactis MM109T, a Ferroverdin A producer isolated from cave moonmilk deposits.</title>
        <authorList>
            <person name="Naome A."/>
            <person name="Martinet L."/>
            <person name="Maciejewska M."/>
            <person name="Anderssen S."/>
            <person name="Adam D."/>
            <person name="Tenconi E."/>
            <person name="Deflandre B."/>
            <person name="Arguelles-Arias A."/>
            <person name="Calusinska M."/>
            <person name="Copieters W."/>
            <person name="Karim L."/>
            <person name="Hanikenne M."/>
            <person name="Baurain D."/>
            <person name="van Wezel G."/>
            <person name="Smargiasso N."/>
            <person name="de Pauw E."/>
            <person name="Delfosse P."/>
            <person name="Rigali S."/>
        </authorList>
    </citation>
    <scope>NUCLEOTIDE SEQUENCE [LARGE SCALE GENOMIC DNA]</scope>
    <source>
        <strain evidence="2 3">MM109</strain>
    </source>
</reference>
<dbReference type="RefSeq" id="WP_108154198.1">
    <property type="nucleotide sequence ID" value="NZ_CP026304.1"/>
</dbReference>
<dbReference type="GeneID" id="55660794"/>